<dbReference type="PRINTS" id="PR01590">
    <property type="entry name" value="HTHFIS"/>
</dbReference>
<dbReference type="InterPro" id="IPR009057">
    <property type="entry name" value="Homeodomain-like_sf"/>
</dbReference>
<sequence>MLSRALAFADHGVIEVEHLPQAVHASSRPAAAGPPVALADVRASVRDFERDRIVEALAQAGGNRTRAAEILGLPRRTLLYKLSKMRLSQE</sequence>
<dbReference type="Proteomes" id="UP001160301">
    <property type="component" value="Unassembled WGS sequence"/>
</dbReference>
<dbReference type="PANTHER" id="PTHR32071">
    <property type="entry name" value="TRANSCRIPTIONAL REGULATORY PROTEIN"/>
    <property type="match status" value="1"/>
</dbReference>
<dbReference type="InterPro" id="IPR002197">
    <property type="entry name" value="HTH_Fis"/>
</dbReference>
<reference evidence="2 3" key="1">
    <citation type="submission" date="2023-04" db="EMBL/GenBank/DDBJ databases">
        <title>The genome sequence of Polyangium sorediatum DSM14670.</title>
        <authorList>
            <person name="Zhang X."/>
        </authorList>
    </citation>
    <scope>NUCLEOTIDE SEQUENCE [LARGE SCALE GENOMIC DNA]</scope>
    <source>
        <strain evidence="2 3">DSM 14670</strain>
    </source>
</reference>
<comment type="caution">
    <text evidence="2">The sequence shown here is derived from an EMBL/GenBank/DDBJ whole genome shotgun (WGS) entry which is preliminary data.</text>
</comment>
<gene>
    <name evidence="2" type="ORF">QHF89_20055</name>
</gene>
<dbReference type="Pfam" id="PF02954">
    <property type="entry name" value="HTH_8"/>
    <property type="match status" value="1"/>
</dbReference>
<name>A0ABT6NTX7_9BACT</name>
<accession>A0ABT6NTX7</accession>
<keyword evidence="3" id="KW-1185">Reference proteome</keyword>
<evidence type="ECO:0000259" key="1">
    <source>
        <dbReference type="Pfam" id="PF02954"/>
    </source>
</evidence>
<evidence type="ECO:0000313" key="2">
    <source>
        <dbReference type="EMBL" id="MDI1431800.1"/>
    </source>
</evidence>
<dbReference type="EMBL" id="JARZHI010000016">
    <property type="protein sequence ID" value="MDI1431800.1"/>
    <property type="molecule type" value="Genomic_DNA"/>
</dbReference>
<dbReference type="SUPFAM" id="SSF46689">
    <property type="entry name" value="Homeodomain-like"/>
    <property type="match status" value="1"/>
</dbReference>
<dbReference type="RefSeq" id="WP_136966360.1">
    <property type="nucleotide sequence ID" value="NZ_JARZHI010000016.1"/>
</dbReference>
<evidence type="ECO:0000313" key="3">
    <source>
        <dbReference type="Proteomes" id="UP001160301"/>
    </source>
</evidence>
<dbReference type="Gene3D" id="1.10.10.60">
    <property type="entry name" value="Homeodomain-like"/>
    <property type="match status" value="1"/>
</dbReference>
<protein>
    <submittedName>
        <fullName evidence="2">Helix-turn-helix domain-containing protein</fullName>
    </submittedName>
</protein>
<organism evidence="2 3">
    <name type="scientific">Polyangium sorediatum</name>
    <dbReference type="NCBI Taxonomy" id="889274"/>
    <lineage>
        <taxon>Bacteria</taxon>
        <taxon>Pseudomonadati</taxon>
        <taxon>Myxococcota</taxon>
        <taxon>Polyangia</taxon>
        <taxon>Polyangiales</taxon>
        <taxon>Polyangiaceae</taxon>
        <taxon>Polyangium</taxon>
    </lineage>
</organism>
<proteinExistence type="predicted"/>
<feature type="domain" description="DNA binding HTH" evidence="1">
    <location>
        <begin position="45"/>
        <end position="84"/>
    </location>
</feature>